<name>A0A087CDH5_9BIFI</name>
<evidence type="ECO:0000313" key="4">
    <source>
        <dbReference type="EMBL" id="KFI81325.1"/>
    </source>
</evidence>
<keyword evidence="3" id="KW-0812">Transmembrane</keyword>
<feature type="region of interest" description="Disordered" evidence="2">
    <location>
        <begin position="110"/>
        <end position="171"/>
    </location>
</feature>
<dbReference type="Pfam" id="PF04977">
    <property type="entry name" value="DivIC"/>
    <property type="match status" value="1"/>
</dbReference>
<keyword evidence="3" id="KW-0472">Membrane</keyword>
<feature type="compositionally biased region" description="Low complexity" evidence="2">
    <location>
        <begin position="152"/>
        <end position="165"/>
    </location>
</feature>
<gene>
    <name evidence="4" type="ORF">BPSY_1733</name>
</gene>
<keyword evidence="1" id="KW-0175">Coiled coil</keyword>
<feature type="transmembrane region" description="Helical" evidence="3">
    <location>
        <begin position="27"/>
        <end position="52"/>
    </location>
</feature>
<evidence type="ECO:0000256" key="2">
    <source>
        <dbReference type="SAM" id="MobiDB-lite"/>
    </source>
</evidence>
<dbReference type="OrthoDB" id="5187715at2"/>
<dbReference type="InterPro" id="IPR007060">
    <property type="entry name" value="FtsL/DivIC"/>
</dbReference>
<evidence type="ECO:0000256" key="3">
    <source>
        <dbReference type="SAM" id="Phobius"/>
    </source>
</evidence>
<feature type="compositionally biased region" description="Basic and acidic residues" evidence="2">
    <location>
        <begin position="139"/>
        <end position="151"/>
    </location>
</feature>
<dbReference type="EMBL" id="JGZI01000010">
    <property type="protein sequence ID" value="KFI81325.1"/>
    <property type="molecule type" value="Genomic_DNA"/>
</dbReference>
<evidence type="ECO:0000313" key="5">
    <source>
        <dbReference type="Proteomes" id="UP000029050"/>
    </source>
</evidence>
<proteinExistence type="predicted"/>
<keyword evidence="5" id="KW-1185">Reference proteome</keyword>
<dbReference type="AlphaFoldDB" id="A0A087CDH5"/>
<dbReference type="eggNOG" id="COG2919">
    <property type="taxonomic scope" value="Bacteria"/>
</dbReference>
<feature type="coiled-coil region" evidence="1">
    <location>
        <begin position="57"/>
        <end position="84"/>
    </location>
</feature>
<comment type="caution">
    <text evidence="4">The sequence shown here is derived from an EMBL/GenBank/DDBJ whole genome shotgun (WGS) entry which is preliminary data.</text>
</comment>
<dbReference type="Proteomes" id="UP000029050">
    <property type="component" value="Unassembled WGS sequence"/>
</dbReference>
<dbReference type="STRING" id="218140.BPSY_1733"/>
<feature type="region of interest" description="Disordered" evidence="2">
    <location>
        <begin position="1"/>
        <end position="21"/>
    </location>
</feature>
<accession>A0A087CDH5</accession>
<protein>
    <submittedName>
        <fullName evidence="4">Septum formation initiator</fullName>
    </submittedName>
</protein>
<keyword evidence="3" id="KW-1133">Transmembrane helix</keyword>
<organism evidence="4 5">
    <name type="scientific">Bifidobacterium psychraerophilum</name>
    <dbReference type="NCBI Taxonomy" id="218140"/>
    <lineage>
        <taxon>Bacteria</taxon>
        <taxon>Bacillati</taxon>
        <taxon>Actinomycetota</taxon>
        <taxon>Actinomycetes</taxon>
        <taxon>Bifidobacteriales</taxon>
        <taxon>Bifidobacteriaceae</taxon>
        <taxon>Bifidobacterium</taxon>
    </lineage>
</organism>
<sequence>MSMATTTAPEQGKKSATSSKRGTAGPISFFVAMIIIVLASIELVSTFHTYALNLSELNSLRKQEASLIAQKQELENNIARWSDNAYVTAQARDRLGFVFPGEQAIRVLHPEAVTGTADNSKKSNDSGSTTQSDLPWYRDMAESFEKADKGTTKQSQKSSAATSDSDAQDTK</sequence>
<evidence type="ECO:0000256" key="1">
    <source>
        <dbReference type="SAM" id="Coils"/>
    </source>
</evidence>
<dbReference type="RefSeq" id="WP_033495513.1">
    <property type="nucleotide sequence ID" value="NZ_BAABVZ010000002.1"/>
</dbReference>
<reference evidence="4 5" key="1">
    <citation type="submission" date="2014-03" db="EMBL/GenBank/DDBJ databases">
        <title>Genomics of Bifidobacteria.</title>
        <authorList>
            <person name="Ventura M."/>
            <person name="Milani C."/>
            <person name="Lugli G.A."/>
        </authorList>
    </citation>
    <scope>NUCLEOTIDE SEQUENCE [LARGE SCALE GENOMIC DNA]</scope>
    <source>
        <strain evidence="4 5">LMG 21775</strain>
    </source>
</reference>